<reference evidence="2 3" key="1">
    <citation type="submission" date="2017-06" db="EMBL/GenBank/DDBJ databases">
        <authorList>
            <person name="Kim H.J."/>
            <person name="Triplett B.A."/>
        </authorList>
    </citation>
    <scope>NUCLEOTIDE SEQUENCE [LARGE SCALE GENOMIC DNA]</scope>
    <source>
        <strain evidence="2 3">U15</strain>
    </source>
</reference>
<evidence type="ECO:0000313" key="3">
    <source>
        <dbReference type="Proteomes" id="UP000198284"/>
    </source>
</evidence>
<protein>
    <submittedName>
        <fullName evidence="2">Type II secretory pathway, pseudopilin PulG</fullName>
    </submittedName>
</protein>
<evidence type="ECO:0000313" key="2">
    <source>
        <dbReference type="EMBL" id="SNS17697.1"/>
    </source>
</evidence>
<dbReference type="Proteomes" id="UP000198284">
    <property type="component" value="Unassembled WGS sequence"/>
</dbReference>
<accession>A0A239CBU2</accession>
<gene>
    <name evidence="2" type="ORF">SAMN06265795_101374</name>
</gene>
<keyword evidence="1" id="KW-0812">Transmembrane</keyword>
<keyword evidence="3" id="KW-1185">Reference proteome</keyword>
<dbReference type="EMBL" id="FZOT01000001">
    <property type="protein sequence ID" value="SNS17697.1"/>
    <property type="molecule type" value="Genomic_DNA"/>
</dbReference>
<keyword evidence="1" id="KW-0472">Membrane</keyword>
<keyword evidence="1" id="KW-1133">Transmembrane helix</keyword>
<sequence length="515" mass="53377">MGGKIRQRMKNGGYTMLELTVVLLVIGLIMAGIARQVKIYAGEQKLTAYAEQLKTLGNAANAYASRYFNEISTAKPIPCSTCVGGQVATNEQPTMEELQNLGFLPPGFLACPIFRTPCGAGNNFEVRVRQANSSLQVVAYDPQAVPDVTSNKSASADAQTVLAQMGFLGGIVQEVAPGKFTYVRKNQNNIPDTIANTVFNNKIPPVNSVGYWANYDSQAWSAYLRRDGSDTMLGSLKMGGNDIEGAKGISATANITTTEGGIAVGKNITPSAGDIKAGNSVTAVDTVQAGNTLMAGAGGVNSKGHITTTEGGIAAGVPATKGDIKAGNSITAGDTVQAGNTVMAGAGGVSSQGNIRSTNGGIAAGTSVAVSAGEIKAAGAVEGKELSSTLGRLKLPPQGATPGAPCQSSETNIITTSVNQETLMCDGSVWRSTKDLQYFTVDVSVEPGSTGKIVQVADSSWKVCAVAGLSAYGGDPDSGKANEPVMIYQNTSNKNWYVEISRVLWNNKTRITCFK</sequence>
<feature type="transmembrane region" description="Helical" evidence="1">
    <location>
        <begin position="12"/>
        <end position="34"/>
    </location>
</feature>
<dbReference type="RefSeq" id="WP_217900113.1">
    <property type="nucleotide sequence ID" value="NZ_FZOT01000001.1"/>
</dbReference>
<proteinExistence type="predicted"/>
<dbReference type="AlphaFoldDB" id="A0A239CBU2"/>
<dbReference type="SUPFAM" id="SSF54523">
    <property type="entry name" value="Pili subunits"/>
    <property type="match status" value="1"/>
</dbReference>
<organism evidence="2 3">
    <name type="scientific">Noviherbaspirillum humi</name>
    <dbReference type="NCBI Taxonomy" id="1688639"/>
    <lineage>
        <taxon>Bacteria</taxon>
        <taxon>Pseudomonadati</taxon>
        <taxon>Pseudomonadota</taxon>
        <taxon>Betaproteobacteria</taxon>
        <taxon>Burkholderiales</taxon>
        <taxon>Oxalobacteraceae</taxon>
        <taxon>Noviherbaspirillum</taxon>
    </lineage>
</organism>
<name>A0A239CBU2_9BURK</name>
<dbReference type="InterPro" id="IPR045584">
    <property type="entry name" value="Pilin-like"/>
</dbReference>
<evidence type="ECO:0000256" key="1">
    <source>
        <dbReference type="SAM" id="Phobius"/>
    </source>
</evidence>